<evidence type="ECO:0000313" key="3">
    <source>
        <dbReference type="EMBL" id="KNB54438.1"/>
    </source>
</evidence>
<dbReference type="PROSITE" id="PS51257">
    <property type="entry name" value="PROKAR_LIPOPROTEIN"/>
    <property type="match status" value="1"/>
</dbReference>
<evidence type="ECO:0000256" key="2">
    <source>
        <dbReference type="SAM" id="SignalP"/>
    </source>
</evidence>
<accession>A0A0K9XMG4</accession>
<organism evidence="3 4">
    <name type="scientific">Streptomyces caatingaensis</name>
    <dbReference type="NCBI Taxonomy" id="1678637"/>
    <lineage>
        <taxon>Bacteria</taxon>
        <taxon>Bacillati</taxon>
        <taxon>Actinomycetota</taxon>
        <taxon>Actinomycetes</taxon>
        <taxon>Kitasatosporales</taxon>
        <taxon>Streptomycetaceae</taxon>
        <taxon>Streptomyces</taxon>
    </lineage>
</organism>
<dbReference type="STRING" id="1678637.AC230_00765"/>
<proteinExistence type="predicted"/>
<feature type="signal peptide" evidence="2">
    <location>
        <begin position="1"/>
        <end position="33"/>
    </location>
</feature>
<feature type="region of interest" description="Disordered" evidence="1">
    <location>
        <begin position="25"/>
        <end position="51"/>
    </location>
</feature>
<protein>
    <submittedName>
        <fullName evidence="3">Lipoprotein</fullName>
    </submittedName>
</protein>
<keyword evidence="4" id="KW-1185">Reference proteome</keyword>
<feature type="compositionally biased region" description="Low complexity" evidence="1">
    <location>
        <begin position="108"/>
        <end position="129"/>
    </location>
</feature>
<comment type="caution">
    <text evidence="3">The sequence shown here is derived from an EMBL/GenBank/DDBJ whole genome shotgun (WGS) entry which is preliminary data.</text>
</comment>
<keyword evidence="3" id="KW-0449">Lipoprotein</keyword>
<feature type="compositionally biased region" description="Low complexity" evidence="1">
    <location>
        <begin position="63"/>
        <end position="83"/>
    </location>
</feature>
<dbReference type="AlphaFoldDB" id="A0A0K9XMG4"/>
<sequence length="481" mass="48007">MRKPCKRALFPALTVMSLAVTGCSASGSSSAKAGEPAAAPSAAASEAPQEMAVAAAPMGVAAAPADGGSATPSAVARPSSPAPWQQRAHKSALKVASYDRRSGTAVLAAAPGKRGPSGPSGKPSAAPPAKSVAVGDVFASAPAPGAPDGLLARVTKVEGTTAKGTKVRTEPATLPALLGDAKAGGKVAVDPSAVAVKPLVPGVKVSWAKRGDLRFGPQGAKLPLGSLRVDVGTAIATAKGAPASAKASVNGFVQLAPEVDFSYDGRGTDGRAPGTASLALSGDWKAAWELKGRAAASTENGKPLRLPFAKLHATPVVQVGPVPVVVNADLTCYLQVDGDGKITVDVKQNVAGGFEVGGSYSRAKGWAPVSKADLKGSPVKASASAGGRVKAALGAEAAVGLYGTVGVTGNLSPYLRAEGQVRGDVSSDGKKSLEGKWGAFGGVDLNGALQLQLKIFGTPLFERRVPLPGLHREWKLAGSRA</sequence>
<dbReference type="EMBL" id="LFXA01000001">
    <property type="protein sequence ID" value="KNB54438.1"/>
    <property type="molecule type" value="Genomic_DNA"/>
</dbReference>
<dbReference type="PATRIC" id="fig|1678637.3.peg.160"/>
<dbReference type="RefSeq" id="WP_049713955.1">
    <property type="nucleotide sequence ID" value="NZ_LFXA01000001.1"/>
</dbReference>
<name>A0A0K9XMG4_9ACTN</name>
<keyword evidence="2" id="KW-0732">Signal</keyword>
<feature type="region of interest" description="Disordered" evidence="1">
    <location>
        <begin position="63"/>
        <end position="129"/>
    </location>
</feature>
<evidence type="ECO:0000256" key="1">
    <source>
        <dbReference type="SAM" id="MobiDB-lite"/>
    </source>
</evidence>
<evidence type="ECO:0000313" key="4">
    <source>
        <dbReference type="Proteomes" id="UP000037288"/>
    </source>
</evidence>
<feature type="chain" id="PRO_5005532629" evidence="2">
    <location>
        <begin position="34"/>
        <end position="481"/>
    </location>
</feature>
<reference evidence="4" key="1">
    <citation type="submission" date="2015-07" db="EMBL/GenBank/DDBJ databases">
        <title>Draft genome sequence of Streptomyces sp. CMAA 1322, a bacterium isolated from Caatinga biome, from dry forest semiarid of Brazil.</title>
        <authorList>
            <person name="Santos S.N."/>
            <person name="Gacesa R."/>
            <person name="Taketani R.G."/>
            <person name="Long P.F."/>
            <person name="Melo I.S."/>
        </authorList>
    </citation>
    <scope>NUCLEOTIDE SEQUENCE [LARGE SCALE GENOMIC DNA]</scope>
    <source>
        <strain evidence="4">CMAA 1322</strain>
    </source>
</reference>
<dbReference type="OrthoDB" id="4328722at2"/>
<dbReference type="Proteomes" id="UP000037288">
    <property type="component" value="Unassembled WGS sequence"/>
</dbReference>
<gene>
    <name evidence="3" type="ORF">AC230_00765</name>
</gene>